<evidence type="ECO:0000256" key="1">
    <source>
        <dbReference type="ARBA" id="ARBA00004651"/>
    </source>
</evidence>
<evidence type="ECO:0000256" key="2">
    <source>
        <dbReference type="ARBA" id="ARBA00022475"/>
    </source>
</evidence>
<dbReference type="RefSeq" id="WP_187255145.1">
    <property type="nucleotide sequence ID" value="NZ_JBHULF010000006.1"/>
</dbReference>
<evidence type="ECO:0000256" key="4">
    <source>
        <dbReference type="ARBA" id="ARBA00022989"/>
    </source>
</evidence>
<feature type="transmembrane region" description="Helical" evidence="6">
    <location>
        <begin position="227"/>
        <end position="246"/>
    </location>
</feature>
<keyword evidence="8" id="KW-1185">Reference proteome</keyword>
<evidence type="ECO:0000256" key="3">
    <source>
        <dbReference type="ARBA" id="ARBA00022692"/>
    </source>
</evidence>
<feature type="transmembrane region" description="Helical" evidence="6">
    <location>
        <begin position="304"/>
        <end position="325"/>
    </location>
</feature>
<evidence type="ECO:0000256" key="5">
    <source>
        <dbReference type="ARBA" id="ARBA00023136"/>
    </source>
</evidence>
<keyword evidence="4 6" id="KW-1133">Transmembrane helix</keyword>
<dbReference type="Proteomes" id="UP000765802">
    <property type="component" value="Unassembled WGS sequence"/>
</dbReference>
<accession>A0ABR7M451</accession>
<feature type="transmembrane region" description="Helical" evidence="6">
    <location>
        <begin position="129"/>
        <end position="150"/>
    </location>
</feature>
<sequence>MNKKISSLLQYVFFLGLGIFLVWWSIGKIEQRDWEEMKSAMRDTNYWLLVPVALALLLSHYSRAIRWKILMEPMGYKPGKLNTYFAVLIGYLANLAVPRLGEVLKCTILARYEKVPADKLIGTIVAERAFDMICLLIVFAITILSQIDVIGQFAGDMVNQLLTGGTGQINYTRLLMVLAILLVIGTGSWFALKRFAHLDFIQKIKKIGKGIWEGIISVRYLKKKGWFFFHTALIWFLYLASIRIGFYAMDPTSQYGWLPAFSVLSLGSVGMIVTQGGIGAYPILVQETMSLYGLGVNIGKAFGWILWLAQFVLVLIAGGAALMLLPVINRKKNKPANGAVSTDS</sequence>
<protein>
    <recommendedName>
        <fullName evidence="9">TIGR00374 family protein</fullName>
    </recommendedName>
</protein>
<dbReference type="PANTHER" id="PTHR39087">
    <property type="entry name" value="UPF0104 MEMBRANE PROTEIN MJ1595"/>
    <property type="match status" value="1"/>
</dbReference>
<feature type="transmembrane region" description="Helical" evidence="6">
    <location>
        <begin position="46"/>
        <end position="62"/>
    </location>
</feature>
<evidence type="ECO:0008006" key="9">
    <source>
        <dbReference type="Google" id="ProtNLM"/>
    </source>
</evidence>
<keyword evidence="5 6" id="KW-0472">Membrane</keyword>
<dbReference type="InterPro" id="IPR022791">
    <property type="entry name" value="L-PG_synthase/AglD"/>
</dbReference>
<proteinExistence type="predicted"/>
<evidence type="ECO:0000256" key="6">
    <source>
        <dbReference type="SAM" id="Phobius"/>
    </source>
</evidence>
<feature type="transmembrane region" description="Helical" evidence="6">
    <location>
        <begin position="258"/>
        <end position="284"/>
    </location>
</feature>
<dbReference type="EMBL" id="MBUA01000001">
    <property type="protein sequence ID" value="MBC6489796.1"/>
    <property type="molecule type" value="Genomic_DNA"/>
</dbReference>
<comment type="subcellular location">
    <subcellularLocation>
        <location evidence="1">Cell membrane</location>
        <topology evidence="1">Multi-pass membrane protein</topology>
    </subcellularLocation>
</comment>
<name>A0ABR7M451_9BACT</name>
<keyword evidence="3 6" id="KW-0812">Transmembrane</keyword>
<gene>
    <name evidence="7" type="ORF">BC349_02370</name>
</gene>
<comment type="caution">
    <text evidence="7">The sequence shown here is derived from an EMBL/GenBank/DDBJ whole genome shotgun (WGS) entry which is preliminary data.</text>
</comment>
<dbReference type="PANTHER" id="PTHR39087:SF2">
    <property type="entry name" value="UPF0104 MEMBRANE PROTEIN MJ1595"/>
    <property type="match status" value="1"/>
</dbReference>
<dbReference type="Pfam" id="PF03706">
    <property type="entry name" value="LPG_synthase_TM"/>
    <property type="match status" value="1"/>
</dbReference>
<feature type="transmembrane region" description="Helical" evidence="6">
    <location>
        <begin position="7"/>
        <end position="26"/>
    </location>
</feature>
<keyword evidence="2" id="KW-1003">Cell membrane</keyword>
<organism evidence="7 8">
    <name type="scientific">Flavihumibacter stibioxidans</name>
    <dbReference type="NCBI Taxonomy" id="1834163"/>
    <lineage>
        <taxon>Bacteria</taxon>
        <taxon>Pseudomonadati</taxon>
        <taxon>Bacteroidota</taxon>
        <taxon>Chitinophagia</taxon>
        <taxon>Chitinophagales</taxon>
        <taxon>Chitinophagaceae</taxon>
        <taxon>Flavihumibacter</taxon>
    </lineage>
</organism>
<evidence type="ECO:0000313" key="7">
    <source>
        <dbReference type="EMBL" id="MBC6489796.1"/>
    </source>
</evidence>
<feature type="transmembrane region" description="Helical" evidence="6">
    <location>
        <begin position="171"/>
        <end position="192"/>
    </location>
</feature>
<evidence type="ECO:0000313" key="8">
    <source>
        <dbReference type="Proteomes" id="UP000765802"/>
    </source>
</evidence>
<reference evidence="7 8" key="1">
    <citation type="submission" date="2016-07" db="EMBL/GenBank/DDBJ databases">
        <title>Genome analysis of Flavihumibacter stibioxidans YS-17.</title>
        <authorList>
            <person name="Shi K."/>
            <person name="Han Y."/>
            <person name="Wang G."/>
        </authorList>
    </citation>
    <scope>NUCLEOTIDE SEQUENCE [LARGE SCALE GENOMIC DNA]</scope>
    <source>
        <strain evidence="7 8">YS-17</strain>
    </source>
</reference>